<feature type="region of interest" description="Disordered" evidence="11">
    <location>
        <begin position="355"/>
        <end position="375"/>
    </location>
</feature>
<comment type="subcellular location">
    <subcellularLocation>
        <location evidence="1">Membrane</location>
        <topology evidence="1">Multi-pass membrane protein</topology>
    </subcellularLocation>
</comment>
<feature type="transmembrane region" description="Helical" evidence="12">
    <location>
        <begin position="240"/>
        <end position="263"/>
    </location>
</feature>
<feature type="domain" description="UDP-N-acetylglucosamine 2-epimerase" evidence="13">
    <location>
        <begin position="443"/>
        <end position="786"/>
    </location>
</feature>
<name>A0ABU7Z1Z2_9GAMM</name>
<feature type="transmembrane region" description="Helical" evidence="12">
    <location>
        <begin position="294"/>
        <end position="312"/>
    </location>
</feature>
<feature type="transmembrane region" description="Helical" evidence="12">
    <location>
        <begin position="214"/>
        <end position="234"/>
    </location>
</feature>
<comment type="caution">
    <text evidence="14">The sequence shown here is derived from an EMBL/GenBank/DDBJ whole genome shotgun (WGS) entry which is preliminary data.</text>
</comment>
<evidence type="ECO:0000256" key="1">
    <source>
        <dbReference type="ARBA" id="ARBA00004141"/>
    </source>
</evidence>
<evidence type="ECO:0000256" key="5">
    <source>
        <dbReference type="ARBA" id="ARBA00023136"/>
    </source>
</evidence>
<evidence type="ECO:0000256" key="3">
    <source>
        <dbReference type="ARBA" id="ARBA00022692"/>
    </source>
</evidence>
<evidence type="ECO:0000256" key="6">
    <source>
        <dbReference type="ARBA" id="ARBA00023235"/>
    </source>
</evidence>
<dbReference type="Pfam" id="PF00953">
    <property type="entry name" value="Glycos_transf_4"/>
    <property type="match status" value="1"/>
</dbReference>
<reference evidence="14 15" key="1">
    <citation type="journal article" date="2016" name="Int. J. Syst. Evol. Microbiol.">
        <title>Lysobacter erysipheiresistens sp. nov., an antagonist of powdery mildew, isolated from tobacco-cultivated soil.</title>
        <authorList>
            <person name="Xie B."/>
            <person name="Li T."/>
            <person name="Lin X."/>
            <person name="Wang C.J."/>
            <person name="Chen Y.J."/>
            <person name="Liu W.J."/>
            <person name="Zhao Z.W."/>
        </authorList>
    </citation>
    <scope>NUCLEOTIDE SEQUENCE [LARGE SCALE GENOMIC DNA]</scope>
    <source>
        <strain evidence="14 15">RS-LYSO-3</strain>
    </source>
</reference>
<dbReference type="SUPFAM" id="SSF53756">
    <property type="entry name" value="UDP-Glycosyltransferase/glycogen phosphorylase"/>
    <property type="match status" value="1"/>
</dbReference>
<feature type="transmembrane region" description="Helical" evidence="12">
    <location>
        <begin position="131"/>
        <end position="149"/>
    </location>
</feature>
<sequence>MHPERFIAASAIAVIVTMVAIFTLRQLAPRIGLVDKPDGRKRHRGRVPLVGGLCFFLGTLAGLVYFGYMDRFVVCLLAVGALILLTGLLDDLDDLSARTRLLVQAGTAGLVILTTGIYIDGGGNLIGGEEFRLHGLGIPVTIIAVVGLINAFNMLDGIDGLAAGLAIVSIVAILAFMGVGWPTVGVALLLQILAATLVPYMCVNLGWPDGRKIFMGDAGSTLIGFLVAWSLIFLSQREAAQIAPVDVLWCVALPVLDTLAVMYRRMRSGRSPLKADRQHLHHLLLDIGFSPRQALGLLVGLSALMAGAGYALRNAPELLSLLAFASMMVVYVAFAPRLVESLNFASRGPAKVQAPGRLETAAPSQSSPDPDAFPGPALWSGTHSVRVTGEHRIVMRRVAAEGAAHAAASAIAAASATSGEVIRVLCVLDASPDSLKLAPVVQQLSGDARFDLKVCVTALPNQRSRQMLRLFNIRPDHVLDVLAPDKELGDMTSAPVRGMKRVLGECEPDVLLVHGDSLTTLAATLAAHFQGVPVACVDGGWSGCGSADSSEADEAVRKVTRPLVSLHFASTESAARALLDAGVPQERIEVAATAATEVSKSLLAVRQRDIGEREDLARRFSFLRAGSPLLLVAHRPAPGAGVDMGRTLSTLASRRPDLDIVCPVLPDAGPQDRIGPHGDLPNLHLVQPLDYLAFCYLLNAAYLVLAGSREIQQEAALWNKPVLMLRGAAEGPGEAGSAGARSGIDEVKIAECVMTLLGDARAYEALCFAAGPGGDRNAGMCIVQALANLPRKAASLAA</sequence>
<comment type="catalytic activity">
    <reaction evidence="7">
        <text>UDP-N-acetyl-alpha-D-glucosamine = UDP-N-acetyl-alpha-D-mannosamine</text>
        <dbReference type="Rhea" id="RHEA:17213"/>
        <dbReference type="ChEBI" id="CHEBI:57705"/>
        <dbReference type="ChEBI" id="CHEBI:68623"/>
        <dbReference type="EC" id="5.1.3.14"/>
    </reaction>
</comment>
<dbReference type="PANTHER" id="PTHR43174">
    <property type="entry name" value="UDP-N-ACETYLGLUCOSAMINE 2-EPIMERASE"/>
    <property type="match status" value="1"/>
</dbReference>
<keyword evidence="6 10" id="KW-0413">Isomerase</keyword>
<evidence type="ECO:0000256" key="8">
    <source>
        <dbReference type="ARBA" id="ARBA00038209"/>
    </source>
</evidence>
<dbReference type="EMBL" id="JAXGFP010000008">
    <property type="protein sequence ID" value="MEG3185197.1"/>
    <property type="molecule type" value="Genomic_DNA"/>
</dbReference>
<evidence type="ECO:0000313" key="15">
    <source>
        <dbReference type="Proteomes" id="UP001355056"/>
    </source>
</evidence>
<feature type="transmembrane region" description="Helical" evidence="12">
    <location>
        <begin position="71"/>
        <end position="89"/>
    </location>
</feature>
<evidence type="ECO:0000256" key="12">
    <source>
        <dbReference type="SAM" id="Phobius"/>
    </source>
</evidence>
<proteinExistence type="inferred from homology"/>
<feature type="transmembrane region" description="Helical" evidence="12">
    <location>
        <begin position="318"/>
        <end position="339"/>
    </location>
</feature>
<evidence type="ECO:0000256" key="11">
    <source>
        <dbReference type="SAM" id="MobiDB-lite"/>
    </source>
</evidence>
<accession>A0ABU7Z1Z2</accession>
<evidence type="ECO:0000259" key="13">
    <source>
        <dbReference type="Pfam" id="PF02350"/>
    </source>
</evidence>
<protein>
    <recommendedName>
        <fullName evidence="9">UDP-N-acetylglucosamine 2-epimerase (non-hydrolyzing)</fullName>
        <ecNumber evidence="9">5.1.3.14</ecNumber>
    </recommendedName>
</protein>
<evidence type="ECO:0000256" key="9">
    <source>
        <dbReference type="ARBA" id="ARBA00038858"/>
    </source>
</evidence>
<dbReference type="InterPro" id="IPR029767">
    <property type="entry name" value="WecB-like"/>
</dbReference>
<dbReference type="PANTHER" id="PTHR43174:SF2">
    <property type="entry name" value="UDP-N-ACETYLGLUCOSAMINE 2-EPIMERASE"/>
    <property type="match status" value="1"/>
</dbReference>
<dbReference type="Gene3D" id="3.40.50.2000">
    <property type="entry name" value="Glycogen Phosphorylase B"/>
    <property type="match status" value="2"/>
</dbReference>
<keyword evidence="3 12" id="KW-0812">Transmembrane</keyword>
<dbReference type="InterPro" id="IPR003331">
    <property type="entry name" value="UDP_GlcNAc_Epimerase_2_dom"/>
</dbReference>
<dbReference type="Proteomes" id="UP001355056">
    <property type="component" value="Unassembled WGS sequence"/>
</dbReference>
<dbReference type="Pfam" id="PF02350">
    <property type="entry name" value="Epimerase_2"/>
    <property type="match status" value="1"/>
</dbReference>
<evidence type="ECO:0000256" key="2">
    <source>
        <dbReference type="ARBA" id="ARBA00022679"/>
    </source>
</evidence>
<dbReference type="RefSeq" id="WP_332618315.1">
    <property type="nucleotide sequence ID" value="NZ_JAXGFP010000008.1"/>
</dbReference>
<feature type="transmembrane region" description="Helical" evidence="12">
    <location>
        <begin position="187"/>
        <end position="207"/>
    </location>
</feature>
<evidence type="ECO:0000256" key="4">
    <source>
        <dbReference type="ARBA" id="ARBA00022989"/>
    </source>
</evidence>
<dbReference type="EC" id="5.1.3.14" evidence="9"/>
<gene>
    <name evidence="14" type="ORF">SNE34_14425</name>
</gene>
<feature type="transmembrane region" description="Helical" evidence="12">
    <location>
        <begin position="6"/>
        <end position="24"/>
    </location>
</feature>
<keyword evidence="4 12" id="KW-1133">Transmembrane helix</keyword>
<evidence type="ECO:0000256" key="7">
    <source>
        <dbReference type="ARBA" id="ARBA00036080"/>
    </source>
</evidence>
<comment type="similarity">
    <text evidence="8 10">Belongs to the UDP-N-acetylglucosamine 2-epimerase family.</text>
</comment>
<evidence type="ECO:0000256" key="10">
    <source>
        <dbReference type="RuleBase" id="RU003513"/>
    </source>
</evidence>
<feature type="transmembrane region" description="Helical" evidence="12">
    <location>
        <begin position="101"/>
        <end position="119"/>
    </location>
</feature>
<evidence type="ECO:0000313" key="14">
    <source>
        <dbReference type="EMBL" id="MEG3185197.1"/>
    </source>
</evidence>
<keyword evidence="15" id="KW-1185">Reference proteome</keyword>
<keyword evidence="5 12" id="KW-0472">Membrane</keyword>
<feature type="transmembrane region" description="Helical" evidence="12">
    <location>
        <begin position="161"/>
        <end position="181"/>
    </location>
</feature>
<dbReference type="InterPro" id="IPR000715">
    <property type="entry name" value="Glycosyl_transferase_4"/>
</dbReference>
<organism evidence="14 15">
    <name type="scientific">Novilysobacter erysipheiresistens</name>
    <dbReference type="NCBI Taxonomy" id="1749332"/>
    <lineage>
        <taxon>Bacteria</taxon>
        <taxon>Pseudomonadati</taxon>
        <taxon>Pseudomonadota</taxon>
        <taxon>Gammaproteobacteria</taxon>
        <taxon>Lysobacterales</taxon>
        <taxon>Lysobacteraceae</taxon>
        <taxon>Novilysobacter</taxon>
    </lineage>
</organism>
<feature type="transmembrane region" description="Helical" evidence="12">
    <location>
        <begin position="45"/>
        <end position="65"/>
    </location>
</feature>
<dbReference type="CDD" id="cd06853">
    <property type="entry name" value="GT_WecA_like"/>
    <property type="match status" value="1"/>
</dbReference>
<keyword evidence="2" id="KW-0808">Transferase</keyword>